<dbReference type="InterPro" id="IPR002716">
    <property type="entry name" value="PIN_dom"/>
</dbReference>
<evidence type="ECO:0000256" key="1">
    <source>
        <dbReference type="ARBA" id="ARBA00001946"/>
    </source>
</evidence>
<dbReference type="Pfam" id="PF01850">
    <property type="entry name" value="PIN"/>
    <property type="match status" value="1"/>
</dbReference>
<evidence type="ECO:0000313" key="11">
    <source>
        <dbReference type="Proteomes" id="UP000763641"/>
    </source>
</evidence>
<dbReference type="EC" id="3.1.-.-" evidence="8"/>
<keyword evidence="3 8" id="KW-0540">Nuclease</keyword>
<evidence type="ECO:0000256" key="8">
    <source>
        <dbReference type="HAMAP-Rule" id="MF_00265"/>
    </source>
</evidence>
<dbReference type="Proteomes" id="UP000763641">
    <property type="component" value="Unassembled WGS sequence"/>
</dbReference>
<feature type="binding site" evidence="8">
    <location>
        <position position="5"/>
    </location>
    <ligand>
        <name>Mg(2+)</name>
        <dbReference type="ChEBI" id="CHEBI:18420"/>
    </ligand>
</feature>
<dbReference type="InterPro" id="IPR050556">
    <property type="entry name" value="Type_II_TA_system_RNase"/>
</dbReference>
<dbReference type="CDD" id="cd09871">
    <property type="entry name" value="PIN_MtVapC28-VapC30-like"/>
    <property type="match status" value="1"/>
</dbReference>
<dbReference type="EMBL" id="JAFEMC010000003">
    <property type="protein sequence ID" value="MBM6577054.1"/>
    <property type="molecule type" value="Genomic_DNA"/>
</dbReference>
<sequence length="129" mass="13865">MIAVDTSAIIAIALAEPEAERFDHVLSTESSIIIGIPTLLEARMVLAGRFGPTTAEKAMAMLADGWQVIPFTTDHLTAATHAFDRFGKGRHPARLNYGDCMAYAVAEVARCPLLYKGDDFARTDIVAAA</sequence>
<protein>
    <recommendedName>
        <fullName evidence="8">Ribonuclease VapC</fullName>
        <shortName evidence="8">RNase VapC</shortName>
        <ecNumber evidence="8">3.1.-.-</ecNumber>
    </recommendedName>
    <alternativeName>
        <fullName evidence="8">Toxin VapC</fullName>
    </alternativeName>
</protein>
<proteinExistence type="inferred from homology"/>
<keyword evidence="11" id="KW-1185">Reference proteome</keyword>
<dbReference type="SUPFAM" id="SSF88723">
    <property type="entry name" value="PIN domain-like"/>
    <property type="match status" value="1"/>
</dbReference>
<gene>
    <name evidence="8" type="primary">vapC</name>
    <name evidence="10" type="ORF">ILT43_11795</name>
</gene>
<accession>A0ABS2D7Y0</accession>
<comment type="function">
    <text evidence="8">Toxic component of a toxin-antitoxin (TA) system. An RNase.</text>
</comment>
<dbReference type="RefSeq" id="WP_204199155.1">
    <property type="nucleotide sequence ID" value="NZ_JAFEMC010000003.1"/>
</dbReference>
<dbReference type="InterPro" id="IPR022907">
    <property type="entry name" value="VapC_family"/>
</dbReference>
<evidence type="ECO:0000256" key="2">
    <source>
        <dbReference type="ARBA" id="ARBA00022649"/>
    </source>
</evidence>
<evidence type="ECO:0000256" key="4">
    <source>
        <dbReference type="ARBA" id="ARBA00022723"/>
    </source>
</evidence>
<evidence type="ECO:0000256" key="6">
    <source>
        <dbReference type="ARBA" id="ARBA00022842"/>
    </source>
</evidence>
<reference evidence="10 11" key="1">
    <citation type="submission" date="2020-12" db="EMBL/GenBank/DDBJ databases">
        <title>Sphingomonas sp.</title>
        <authorList>
            <person name="Kim M.K."/>
        </authorList>
    </citation>
    <scope>NUCLEOTIDE SEQUENCE [LARGE SCALE GENOMIC DNA]</scope>
    <source>
        <strain evidence="10 11">BT552</strain>
    </source>
</reference>
<comment type="caution">
    <text evidence="10">The sequence shown here is derived from an EMBL/GenBank/DDBJ whole genome shotgun (WGS) entry which is preliminary data.</text>
</comment>
<dbReference type="PANTHER" id="PTHR33653">
    <property type="entry name" value="RIBONUCLEASE VAPC2"/>
    <property type="match status" value="1"/>
</dbReference>
<evidence type="ECO:0000256" key="5">
    <source>
        <dbReference type="ARBA" id="ARBA00022801"/>
    </source>
</evidence>
<keyword evidence="4 8" id="KW-0479">Metal-binding</keyword>
<feature type="domain" description="PIN" evidence="9">
    <location>
        <begin position="2"/>
        <end position="124"/>
    </location>
</feature>
<comment type="cofactor">
    <cofactor evidence="1 8">
        <name>Mg(2+)</name>
        <dbReference type="ChEBI" id="CHEBI:18420"/>
    </cofactor>
</comment>
<keyword evidence="6 8" id="KW-0460">Magnesium</keyword>
<evidence type="ECO:0000256" key="3">
    <source>
        <dbReference type="ARBA" id="ARBA00022722"/>
    </source>
</evidence>
<dbReference type="Gene3D" id="3.40.50.1010">
    <property type="entry name" value="5'-nuclease"/>
    <property type="match status" value="1"/>
</dbReference>
<keyword evidence="5 8" id="KW-0378">Hydrolase</keyword>
<organism evidence="10 11">
    <name type="scientific">Sphingomonas longa</name>
    <dbReference type="NCBI Taxonomy" id="2778730"/>
    <lineage>
        <taxon>Bacteria</taxon>
        <taxon>Pseudomonadati</taxon>
        <taxon>Pseudomonadota</taxon>
        <taxon>Alphaproteobacteria</taxon>
        <taxon>Sphingomonadales</taxon>
        <taxon>Sphingomonadaceae</taxon>
        <taxon>Sphingomonas</taxon>
    </lineage>
</organism>
<dbReference type="PANTHER" id="PTHR33653:SF1">
    <property type="entry name" value="RIBONUCLEASE VAPC2"/>
    <property type="match status" value="1"/>
</dbReference>
<keyword evidence="2 8" id="KW-1277">Toxin-antitoxin system</keyword>
<keyword evidence="8" id="KW-0800">Toxin</keyword>
<comment type="similarity">
    <text evidence="7 8">Belongs to the PINc/VapC protein family.</text>
</comment>
<dbReference type="InterPro" id="IPR029060">
    <property type="entry name" value="PIN-like_dom_sf"/>
</dbReference>
<feature type="binding site" evidence="8">
    <location>
        <position position="99"/>
    </location>
    <ligand>
        <name>Mg(2+)</name>
        <dbReference type="ChEBI" id="CHEBI:18420"/>
    </ligand>
</feature>
<evidence type="ECO:0000259" key="9">
    <source>
        <dbReference type="Pfam" id="PF01850"/>
    </source>
</evidence>
<evidence type="ECO:0000256" key="7">
    <source>
        <dbReference type="ARBA" id="ARBA00038093"/>
    </source>
</evidence>
<dbReference type="HAMAP" id="MF_00265">
    <property type="entry name" value="VapC_Nob1"/>
    <property type="match status" value="1"/>
</dbReference>
<evidence type="ECO:0000313" key="10">
    <source>
        <dbReference type="EMBL" id="MBM6577054.1"/>
    </source>
</evidence>
<name>A0ABS2D7Y0_9SPHN</name>